<dbReference type="GO" id="GO:0051301">
    <property type="term" value="P:cell division"/>
    <property type="evidence" value="ECO:0007669"/>
    <property type="project" value="UniProtKB-KW"/>
</dbReference>
<evidence type="ECO:0000256" key="2">
    <source>
        <dbReference type="ARBA" id="ARBA00022618"/>
    </source>
</evidence>
<keyword evidence="3" id="KW-0498">Mitosis</keyword>
<keyword evidence="4" id="KW-0833">Ubl conjugation pathway</keyword>
<proteinExistence type="predicted"/>
<evidence type="ECO:0000313" key="8">
    <source>
        <dbReference type="Proteomes" id="UP000283269"/>
    </source>
</evidence>
<accession>A0A409WQN9</accession>
<comment type="caution">
    <text evidence="7">The sequence shown here is derived from an EMBL/GenBank/DDBJ whole genome shotgun (WGS) entry which is preliminary data.</text>
</comment>
<evidence type="ECO:0000259" key="6">
    <source>
        <dbReference type="Pfam" id="PF12896"/>
    </source>
</evidence>
<dbReference type="Proteomes" id="UP000283269">
    <property type="component" value="Unassembled WGS sequence"/>
</dbReference>
<keyword evidence="5" id="KW-0131">Cell cycle</keyword>
<dbReference type="GO" id="GO:0031145">
    <property type="term" value="P:anaphase-promoting complex-dependent catabolic process"/>
    <property type="evidence" value="ECO:0007669"/>
    <property type="project" value="InterPro"/>
</dbReference>
<dbReference type="STRING" id="93625.A0A409WQN9"/>
<dbReference type="GO" id="GO:0005680">
    <property type="term" value="C:anaphase-promoting complex"/>
    <property type="evidence" value="ECO:0007669"/>
    <property type="project" value="InterPro"/>
</dbReference>
<organism evidence="7 8">
    <name type="scientific">Psilocybe cyanescens</name>
    <dbReference type="NCBI Taxonomy" id="93625"/>
    <lineage>
        <taxon>Eukaryota</taxon>
        <taxon>Fungi</taxon>
        <taxon>Dikarya</taxon>
        <taxon>Basidiomycota</taxon>
        <taxon>Agaricomycotina</taxon>
        <taxon>Agaricomycetes</taxon>
        <taxon>Agaricomycetidae</taxon>
        <taxon>Agaricales</taxon>
        <taxon>Agaricineae</taxon>
        <taxon>Strophariaceae</taxon>
        <taxon>Psilocybe</taxon>
    </lineage>
</organism>
<evidence type="ECO:0000256" key="3">
    <source>
        <dbReference type="ARBA" id="ARBA00022776"/>
    </source>
</evidence>
<dbReference type="InParanoid" id="A0A409WQN9"/>
<evidence type="ECO:0000256" key="5">
    <source>
        <dbReference type="ARBA" id="ARBA00023306"/>
    </source>
</evidence>
<protein>
    <recommendedName>
        <fullName evidence="1">Anaphase-promoting complex subunit 4</fullName>
    </recommendedName>
</protein>
<evidence type="ECO:0000256" key="1">
    <source>
        <dbReference type="ARBA" id="ARBA00016067"/>
    </source>
</evidence>
<sequence length="682" mass="76579">MQEETDKSTATDLFAFQGSHIRSTHKSQLPPIIQTWPSLSADHAAASIGRASHGKSTSNEANLDEADTSNLDSVLMVVDNLGRIFSYLDGHFPLGFVSLRNKAHFISVVKHPSRPLFVAQPRITAEGITHSNLTPAVIKMPLLSQRKSRDLAKQSTTAREIMWYVMRSVKEMREAWYGSETNTGARELGPKWVKSLETKQKEQYGQLDAGPILDLTYLLTTGRPSEALHDFLGSGEQMSERGLLKWETTVSEAFIKLRDYSEKRIAPALQRLHIVLEEVLGWANLQQFASFELSVNDITCCLDIVSRGIIIASWLAAISRRELLRFREFIAWLRYEVNNLNGSNEGNVIRHDMLEVNNYFITGLEESPVDQWFIGPVPQFRLVDLGIAEYRNGPLEQALEHARSVAANPSQMAWQKTGPQKDLSGIDRNLEALIQELGNWCERVFHHASAAASRSAVVSFDPVSKPEQVLEKELLPEQPLGFPFRERTVLNENGELIQHLISHIPSPDSNALLLVKLRFGVEASELPSEIGIAVLECYLPEEGEEQSNFDLLDADFFDDECVVIIYRLREGEKQAFIATLNYDNIGYQNLLPDAYVKWSTREDLMRDTLELWKSGQLSLQRVSVNRRRALSGCKMGAVSMALNGRVNRRVACVLDTTGTTMESFDMEGDAEDMEVADDARAG</sequence>
<evidence type="ECO:0000256" key="4">
    <source>
        <dbReference type="ARBA" id="ARBA00022786"/>
    </source>
</evidence>
<dbReference type="AlphaFoldDB" id="A0A409WQN9"/>
<dbReference type="FunCoup" id="A0A409WQN9">
    <property type="interactions" value="328"/>
</dbReference>
<dbReference type="GO" id="GO:0034399">
    <property type="term" value="C:nuclear periphery"/>
    <property type="evidence" value="ECO:0007669"/>
    <property type="project" value="TreeGrafter"/>
</dbReference>
<keyword evidence="2" id="KW-0132">Cell division</keyword>
<keyword evidence="8" id="KW-1185">Reference proteome</keyword>
<name>A0A409WQN9_PSICY</name>
<dbReference type="EMBL" id="NHYD01003307">
    <property type="protein sequence ID" value="PPQ80812.1"/>
    <property type="molecule type" value="Genomic_DNA"/>
</dbReference>
<dbReference type="PANTHER" id="PTHR13260">
    <property type="entry name" value="ANAPHASE PROMOTING COMPLEX SUBUNIT 4 APC4"/>
    <property type="match status" value="1"/>
</dbReference>
<reference evidence="7 8" key="1">
    <citation type="journal article" date="2018" name="Evol. Lett.">
        <title>Horizontal gene cluster transfer increased hallucinogenic mushroom diversity.</title>
        <authorList>
            <person name="Reynolds H.T."/>
            <person name="Vijayakumar V."/>
            <person name="Gluck-Thaler E."/>
            <person name="Korotkin H.B."/>
            <person name="Matheny P.B."/>
            <person name="Slot J.C."/>
        </authorList>
    </citation>
    <scope>NUCLEOTIDE SEQUENCE [LARGE SCALE GENOMIC DNA]</scope>
    <source>
        <strain evidence="7 8">2631</strain>
    </source>
</reference>
<dbReference type="OrthoDB" id="10259843at2759"/>
<dbReference type="InterPro" id="IPR024790">
    <property type="entry name" value="APC4_long_dom"/>
</dbReference>
<feature type="domain" description="Anaphase-promoting complex subunit 4 long" evidence="6">
    <location>
        <begin position="138"/>
        <end position="341"/>
    </location>
</feature>
<evidence type="ECO:0000313" key="7">
    <source>
        <dbReference type="EMBL" id="PPQ80812.1"/>
    </source>
</evidence>
<dbReference type="PANTHER" id="PTHR13260:SF0">
    <property type="entry name" value="ANAPHASE-PROMOTING COMPLEX SUBUNIT 4"/>
    <property type="match status" value="1"/>
</dbReference>
<gene>
    <name evidence="7" type="ORF">CVT25_001937</name>
</gene>
<dbReference type="InterPro" id="IPR024789">
    <property type="entry name" value="APC4"/>
</dbReference>
<dbReference type="Pfam" id="PF12896">
    <property type="entry name" value="ANAPC4"/>
    <property type="match status" value="1"/>
</dbReference>
<dbReference type="GO" id="GO:0070979">
    <property type="term" value="P:protein K11-linked ubiquitination"/>
    <property type="evidence" value="ECO:0007669"/>
    <property type="project" value="TreeGrafter"/>
</dbReference>